<organism evidence="3 5">
    <name type="scientific">Legionella birminghamensis</name>
    <dbReference type="NCBI Taxonomy" id="28083"/>
    <lineage>
        <taxon>Bacteria</taxon>
        <taxon>Pseudomonadati</taxon>
        <taxon>Pseudomonadota</taxon>
        <taxon>Gammaproteobacteria</taxon>
        <taxon>Legionellales</taxon>
        <taxon>Legionellaceae</taxon>
        <taxon>Legionella</taxon>
    </lineage>
</organism>
<dbReference type="EMBL" id="LNXT01000044">
    <property type="protein sequence ID" value="KTC68695.1"/>
    <property type="molecule type" value="Genomic_DNA"/>
</dbReference>
<reference evidence="3 5" key="2">
    <citation type="submission" date="2018-06" db="EMBL/GenBank/DDBJ databases">
        <authorList>
            <consortium name="Pathogen Informatics"/>
            <person name="Doyle S."/>
        </authorList>
    </citation>
    <scope>NUCLEOTIDE SEQUENCE [LARGE SCALE GENOMIC DNA]</scope>
    <source>
        <strain evidence="3 5">NCTC12437</strain>
    </source>
</reference>
<comment type="similarity">
    <text evidence="1">Belongs to the vitamin uptake transporter (VUT/ECF) (TC 2.A.88) family. Q precursor transporter subfamily.</text>
</comment>
<dbReference type="GO" id="GO:0022857">
    <property type="term" value="F:transmembrane transporter activity"/>
    <property type="evidence" value="ECO:0007669"/>
    <property type="project" value="UniProtKB-UniRule"/>
</dbReference>
<feature type="transmembrane region" description="Helical" evidence="1">
    <location>
        <begin position="125"/>
        <end position="149"/>
    </location>
</feature>
<dbReference type="AlphaFoldDB" id="A0A378I559"/>
<reference evidence="2 4" key="1">
    <citation type="submission" date="2015-11" db="EMBL/GenBank/DDBJ databases">
        <title>Genomic analysis of 38 Legionella species identifies large and diverse effector repertoires.</title>
        <authorList>
            <person name="Burstein D."/>
            <person name="Amaro F."/>
            <person name="Zusman T."/>
            <person name="Lifshitz Z."/>
            <person name="Cohen O."/>
            <person name="Gilbert J.A."/>
            <person name="Pupko T."/>
            <person name="Shuman H.A."/>
            <person name="Segal G."/>
        </authorList>
    </citation>
    <scope>NUCLEOTIDE SEQUENCE [LARGE SCALE GENOMIC DNA]</scope>
    <source>
        <strain evidence="2 4">CDC#1407-AL-14</strain>
    </source>
</reference>
<feature type="transmembrane region" description="Helical" evidence="1">
    <location>
        <begin position="169"/>
        <end position="192"/>
    </location>
</feature>
<keyword evidence="4" id="KW-1185">Reference proteome</keyword>
<sequence>MTKQLLSLSALHIILLCLSNILVQIPMMIFGFHTTWGALSYPLIFILTDLTTRLAGSATARRIVFLAMLPGLCCSYLITNWFSYGSLWVSNPLALRIAVASFSAYVVGQLLDIRFFQKLQRHSSWWLAPTVSSSVGNVLDTYCFFFIAFYQCSDLFLSGHWPEIASVDLIFKLLISIGSFVPLYGLLLSLILPGKGRRSVEHGSHSDTALSGMESNGS</sequence>
<evidence type="ECO:0000313" key="5">
    <source>
        <dbReference type="Proteomes" id="UP000255066"/>
    </source>
</evidence>
<feature type="transmembrane region" description="Helical" evidence="1">
    <location>
        <begin position="94"/>
        <end position="113"/>
    </location>
</feature>
<evidence type="ECO:0000313" key="2">
    <source>
        <dbReference type="EMBL" id="KTC68695.1"/>
    </source>
</evidence>
<dbReference type="GO" id="GO:0005886">
    <property type="term" value="C:plasma membrane"/>
    <property type="evidence" value="ECO:0007669"/>
    <property type="project" value="UniProtKB-SubCell"/>
</dbReference>
<dbReference type="PANTHER" id="PTHR34300">
    <property type="entry name" value="QUEUOSINE PRECURSOR TRANSPORTER-RELATED"/>
    <property type="match status" value="1"/>
</dbReference>
<evidence type="ECO:0000313" key="4">
    <source>
        <dbReference type="Proteomes" id="UP000054735"/>
    </source>
</evidence>
<evidence type="ECO:0000313" key="3">
    <source>
        <dbReference type="EMBL" id="STX30319.1"/>
    </source>
</evidence>
<keyword evidence="1" id="KW-1133">Transmembrane helix</keyword>
<protein>
    <recommendedName>
        <fullName evidence="1">Probable queuosine precursor transporter</fullName>
        <shortName evidence="1">Q precursor transporter</shortName>
    </recommendedName>
</protein>
<accession>A0A378I559</accession>
<feature type="transmembrane region" description="Helical" evidence="1">
    <location>
        <begin position="63"/>
        <end position="82"/>
    </location>
</feature>
<keyword evidence="1" id="KW-0472">Membrane</keyword>
<dbReference type="Proteomes" id="UP000054735">
    <property type="component" value="Unassembled WGS sequence"/>
</dbReference>
<keyword evidence="1" id="KW-1003">Cell membrane</keyword>
<comment type="subcellular location">
    <subcellularLocation>
        <location evidence="1">Cell inner membrane</location>
        <topology evidence="1">Multi-pass membrane protein</topology>
    </subcellularLocation>
</comment>
<keyword evidence="1" id="KW-0812">Transmembrane</keyword>
<dbReference type="HAMAP" id="MF_02088">
    <property type="entry name" value="Q_prec_transport"/>
    <property type="match status" value="1"/>
</dbReference>
<comment type="function">
    <text evidence="1">Involved in the import of queuosine (Q) precursors, required for Q precursor salvage.</text>
</comment>
<dbReference type="InterPro" id="IPR003744">
    <property type="entry name" value="YhhQ"/>
</dbReference>
<dbReference type="NCBIfam" id="TIGR00697">
    <property type="entry name" value="queuosine precursor transporter"/>
    <property type="match status" value="1"/>
</dbReference>
<dbReference type="NCBIfam" id="NF008406">
    <property type="entry name" value="PRK11212.1"/>
    <property type="match status" value="1"/>
</dbReference>
<dbReference type="Proteomes" id="UP000255066">
    <property type="component" value="Unassembled WGS sequence"/>
</dbReference>
<dbReference type="STRING" id="28083.Lbir_2228"/>
<keyword evidence="1" id="KW-0813">Transport</keyword>
<dbReference type="Pfam" id="PF02592">
    <property type="entry name" value="Vut_1"/>
    <property type="match status" value="1"/>
</dbReference>
<dbReference type="OrthoDB" id="7065604at2"/>
<name>A0A378I559_9GAMM</name>
<proteinExistence type="inferred from homology"/>
<dbReference type="EMBL" id="UGNW01000001">
    <property type="protein sequence ID" value="STX30319.1"/>
    <property type="molecule type" value="Genomic_DNA"/>
</dbReference>
<keyword evidence="1" id="KW-0997">Cell inner membrane</keyword>
<dbReference type="RefSeq" id="WP_065232839.1">
    <property type="nucleotide sequence ID" value="NZ_CAAAHV010000015.1"/>
</dbReference>
<evidence type="ECO:0000256" key="1">
    <source>
        <dbReference type="HAMAP-Rule" id="MF_02088"/>
    </source>
</evidence>
<dbReference type="PANTHER" id="PTHR34300:SF1">
    <property type="entry name" value="QUEUOSINE PRECURSOR TRANSPORTER"/>
    <property type="match status" value="1"/>
</dbReference>
<feature type="transmembrane region" description="Helical" evidence="1">
    <location>
        <begin position="29"/>
        <end position="51"/>
    </location>
</feature>
<gene>
    <name evidence="3" type="primary">yhhQ</name>
    <name evidence="2" type="ORF">Lbir_2228</name>
    <name evidence="3" type="ORF">NCTC12437_00072</name>
</gene>